<evidence type="ECO:0000313" key="1">
    <source>
        <dbReference type="EMBL" id="GID57949.1"/>
    </source>
</evidence>
<gene>
    <name evidence="1" type="ORF">Aco03nite_063530</name>
</gene>
<comment type="caution">
    <text evidence="1">The sequence shown here is derived from an EMBL/GenBank/DDBJ whole genome shotgun (WGS) entry which is preliminary data.</text>
</comment>
<evidence type="ECO:0000313" key="2">
    <source>
        <dbReference type="Proteomes" id="UP000612282"/>
    </source>
</evidence>
<keyword evidence="2" id="KW-1185">Reference proteome</keyword>
<dbReference type="EMBL" id="BOMG01000078">
    <property type="protein sequence ID" value="GID57949.1"/>
    <property type="molecule type" value="Genomic_DNA"/>
</dbReference>
<name>A0ABQ3XHJ0_9ACTN</name>
<dbReference type="Proteomes" id="UP000612282">
    <property type="component" value="Unassembled WGS sequence"/>
</dbReference>
<reference evidence="1 2" key="1">
    <citation type="submission" date="2021-01" db="EMBL/GenBank/DDBJ databases">
        <title>Whole genome shotgun sequence of Actinoplanes couchii NBRC 106145.</title>
        <authorList>
            <person name="Komaki H."/>
            <person name="Tamura T."/>
        </authorList>
    </citation>
    <scope>NUCLEOTIDE SEQUENCE [LARGE SCALE GENOMIC DNA]</scope>
    <source>
        <strain evidence="1 2">NBRC 106145</strain>
    </source>
</reference>
<accession>A0ABQ3XHJ0</accession>
<sequence>MAEALRELNPRYGTDVPVRCCEDGAEADAVREAEPGIDWSVVEMYRPGVDRAKATGDGLWLNTSLVTPDRAARAIEKPDLTAWYEIENPTRVVSVDGGPPADDYSNLTIVVPEDQRQIVHAVPEGGTRPPCVSPDADMVMPTGDLWVLVQARQPDRILCPECTARHP</sequence>
<proteinExistence type="predicted"/>
<organism evidence="1 2">
    <name type="scientific">Actinoplanes couchii</name>
    <dbReference type="NCBI Taxonomy" id="403638"/>
    <lineage>
        <taxon>Bacteria</taxon>
        <taxon>Bacillati</taxon>
        <taxon>Actinomycetota</taxon>
        <taxon>Actinomycetes</taxon>
        <taxon>Micromonosporales</taxon>
        <taxon>Micromonosporaceae</taxon>
        <taxon>Actinoplanes</taxon>
    </lineage>
</organism>
<protein>
    <submittedName>
        <fullName evidence="1">Uncharacterized protein</fullName>
    </submittedName>
</protein>